<accession>A0A4P6XMR9</accession>
<evidence type="ECO:0000256" key="1">
    <source>
        <dbReference type="SAM" id="SignalP"/>
    </source>
</evidence>
<dbReference type="Proteomes" id="UP000292447">
    <property type="component" value="Chromosome III"/>
</dbReference>
<dbReference type="AlphaFoldDB" id="A0A4P6XMR9"/>
<protein>
    <submittedName>
        <fullName evidence="2">Uncharacterized protein</fullName>
    </submittedName>
</protein>
<organism evidence="2 3">
    <name type="scientific">Metschnikowia aff. pulcherrima</name>
    <dbReference type="NCBI Taxonomy" id="2163413"/>
    <lineage>
        <taxon>Eukaryota</taxon>
        <taxon>Fungi</taxon>
        <taxon>Dikarya</taxon>
        <taxon>Ascomycota</taxon>
        <taxon>Saccharomycotina</taxon>
        <taxon>Pichiomycetes</taxon>
        <taxon>Metschnikowiaceae</taxon>
        <taxon>Metschnikowia</taxon>
    </lineage>
</organism>
<proteinExistence type="predicted"/>
<feature type="chain" id="PRO_5020659158" evidence="1">
    <location>
        <begin position="24"/>
        <end position="111"/>
    </location>
</feature>
<sequence>MMLILLSHLHIFVIRTPQRGSKGYPKKQLRSGNGTELFVNMSKTSLTLIESKIVLHKAIPFIVLGKLNADIAYLKKKPGVCLRADIPDVFWPEAIRTAASLVNWTPSRSLG</sequence>
<feature type="signal peptide" evidence="1">
    <location>
        <begin position="1"/>
        <end position="23"/>
    </location>
</feature>
<dbReference type="EMBL" id="CP034458">
    <property type="protein sequence ID" value="QBM88732.1"/>
    <property type="molecule type" value="Genomic_DNA"/>
</dbReference>
<evidence type="ECO:0000313" key="3">
    <source>
        <dbReference type="Proteomes" id="UP000292447"/>
    </source>
</evidence>
<reference evidence="3" key="1">
    <citation type="submission" date="2019-03" db="EMBL/GenBank/DDBJ databases">
        <title>Snf2 controls pulcherriminic acid biosynthesis and connects pigmentation and antifungal activity of the yeast Metschnikowia pulcherrima.</title>
        <authorList>
            <person name="Gore-Lloyd D."/>
            <person name="Sumann I."/>
            <person name="Brachmann A.O."/>
            <person name="Schneeberger K."/>
            <person name="Ortiz-Merino R.A."/>
            <person name="Moreno-Beltran M."/>
            <person name="Schlaefli M."/>
            <person name="Kirner P."/>
            <person name="Santos Kron A."/>
            <person name="Wolfe K.H."/>
            <person name="Piel J."/>
            <person name="Ahrens C.H."/>
            <person name="Henk D."/>
            <person name="Freimoser F.M."/>
        </authorList>
    </citation>
    <scope>NUCLEOTIDE SEQUENCE [LARGE SCALE GENOMIC DNA]</scope>
    <source>
        <strain evidence="3">APC 1.2</strain>
    </source>
</reference>
<evidence type="ECO:0000313" key="2">
    <source>
        <dbReference type="EMBL" id="QBM88732.1"/>
    </source>
</evidence>
<keyword evidence="1" id="KW-0732">Signal</keyword>
<name>A0A4P6XMR9_9ASCO</name>
<keyword evidence="3" id="KW-1185">Reference proteome</keyword>
<gene>
    <name evidence="2" type="ORF">METSCH_C07110</name>
</gene>